<name>A0A0A9AD20_ARUDO</name>
<protein>
    <submittedName>
        <fullName evidence="2">Uncharacterized protein</fullName>
    </submittedName>
</protein>
<proteinExistence type="predicted"/>
<evidence type="ECO:0000313" key="2">
    <source>
        <dbReference type="EMBL" id="JAD49001.1"/>
    </source>
</evidence>
<dbReference type="AlphaFoldDB" id="A0A0A9AD20"/>
<evidence type="ECO:0000256" key="1">
    <source>
        <dbReference type="SAM" id="MobiDB-lite"/>
    </source>
</evidence>
<reference evidence="2" key="1">
    <citation type="submission" date="2014-09" db="EMBL/GenBank/DDBJ databases">
        <authorList>
            <person name="Magalhaes I.L.F."/>
            <person name="Oliveira U."/>
            <person name="Santos F.R."/>
            <person name="Vidigal T.H.D.A."/>
            <person name="Brescovit A.D."/>
            <person name="Santos A.J."/>
        </authorList>
    </citation>
    <scope>NUCLEOTIDE SEQUENCE</scope>
    <source>
        <tissue evidence="2">Shoot tissue taken approximately 20 cm above the soil surface</tissue>
    </source>
</reference>
<sequence>MMSAVHGGSRRRYSKTGTGCPRRIPMAARQDRHRVSAVDPDGGGAGG</sequence>
<organism evidence="2">
    <name type="scientific">Arundo donax</name>
    <name type="common">Giant reed</name>
    <name type="synonym">Donax arundinaceus</name>
    <dbReference type="NCBI Taxonomy" id="35708"/>
    <lineage>
        <taxon>Eukaryota</taxon>
        <taxon>Viridiplantae</taxon>
        <taxon>Streptophyta</taxon>
        <taxon>Embryophyta</taxon>
        <taxon>Tracheophyta</taxon>
        <taxon>Spermatophyta</taxon>
        <taxon>Magnoliopsida</taxon>
        <taxon>Liliopsida</taxon>
        <taxon>Poales</taxon>
        <taxon>Poaceae</taxon>
        <taxon>PACMAD clade</taxon>
        <taxon>Arundinoideae</taxon>
        <taxon>Arundineae</taxon>
        <taxon>Arundo</taxon>
    </lineage>
</organism>
<reference evidence="2" key="2">
    <citation type="journal article" date="2015" name="Data Brief">
        <title>Shoot transcriptome of the giant reed, Arundo donax.</title>
        <authorList>
            <person name="Barrero R.A."/>
            <person name="Guerrero F.D."/>
            <person name="Moolhuijzen P."/>
            <person name="Goolsby J.A."/>
            <person name="Tidwell J."/>
            <person name="Bellgard S.E."/>
            <person name="Bellgard M.I."/>
        </authorList>
    </citation>
    <scope>NUCLEOTIDE SEQUENCE</scope>
    <source>
        <tissue evidence="2">Shoot tissue taken approximately 20 cm above the soil surface</tissue>
    </source>
</reference>
<accession>A0A0A9AD20</accession>
<feature type="region of interest" description="Disordered" evidence="1">
    <location>
        <begin position="1"/>
        <end position="47"/>
    </location>
</feature>
<dbReference type="EMBL" id="GBRH01248894">
    <property type="protein sequence ID" value="JAD49001.1"/>
    <property type="molecule type" value="Transcribed_RNA"/>
</dbReference>